<organism evidence="2 3">
    <name type="scientific">Lederbergia galactosidilytica</name>
    <dbReference type="NCBI Taxonomy" id="217031"/>
    <lineage>
        <taxon>Bacteria</taxon>
        <taxon>Bacillati</taxon>
        <taxon>Bacillota</taxon>
        <taxon>Bacilli</taxon>
        <taxon>Bacillales</taxon>
        <taxon>Bacillaceae</taxon>
        <taxon>Lederbergia</taxon>
    </lineage>
</organism>
<dbReference type="Pfam" id="PF11117">
    <property type="entry name" value="DUF2626"/>
    <property type="match status" value="1"/>
</dbReference>
<feature type="transmembrane region" description="Helical" evidence="1">
    <location>
        <begin position="28"/>
        <end position="44"/>
    </location>
</feature>
<protein>
    <submittedName>
        <fullName evidence="2">Membrane protein</fullName>
    </submittedName>
</protein>
<evidence type="ECO:0000313" key="3">
    <source>
        <dbReference type="Proteomes" id="UP000053881"/>
    </source>
</evidence>
<reference evidence="2 3" key="1">
    <citation type="submission" date="2015-06" db="EMBL/GenBank/DDBJ databases">
        <title>Genome sequencing project of Bacillus galactosidilyticus PL133.</title>
        <authorList>
            <person name="Gaiero J."/>
            <person name="Nicol R."/>
            <person name="Habash M."/>
        </authorList>
    </citation>
    <scope>NUCLEOTIDE SEQUENCE [LARGE SCALE GENOMIC DNA]</scope>
    <source>
        <strain evidence="2 3">PL133</strain>
    </source>
</reference>
<keyword evidence="1" id="KW-1133">Transmembrane helix</keyword>
<dbReference type="EMBL" id="LGPB01000055">
    <property type="protein sequence ID" value="KRG14956.1"/>
    <property type="molecule type" value="Genomic_DNA"/>
</dbReference>
<feature type="transmembrane region" description="Helical" evidence="1">
    <location>
        <begin position="5"/>
        <end position="22"/>
    </location>
</feature>
<keyword evidence="1" id="KW-0812">Transmembrane</keyword>
<keyword evidence="1" id="KW-0472">Membrane</keyword>
<accession>A0A0Q9Y1Q3</accession>
<sequence>MDRMYRVLGFWTGIFAIMLYLGDMEKTALLFLGQTGFFVLLSYLKLSERMYMYVFAAYLTVFMCGFTYYTLFLMPPGGGLGWIRLT</sequence>
<dbReference type="AlphaFoldDB" id="A0A0Q9Y1Q3"/>
<dbReference type="PATRIC" id="fig|217031.4.peg.1795"/>
<gene>
    <name evidence="2" type="ORF">ACA29_05355</name>
</gene>
<dbReference type="Proteomes" id="UP000053881">
    <property type="component" value="Unassembled WGS sequence"/>
</dbReference>
<evidence type="ECO:0000313" key="2">
    <source>
        <dbReference type="EMBL" id="KRG14956.1"/>
    </source>
</evidence>
<dbReference type="InterPro" id="IPR020254">
    <property type="entry name" value="DUF2626"/>
</dbReference>
<feature type="transmembrane region" description="Helical" evidence="1">
    <location>
        <begin position="51"/>
        <end position="71"/>
    </location>
</feature>
<comment type="caution">
    <text evidence="2">The sequence shown here is derived from an EMBL/GenBank/DDBJ whole genome shotgun (WGS) entry which is preliminary data.</text>
</comment>
<name>A0A0Q9Y1Q3_9BACI</name>
<proteinExistence type="predicted"/>
<evidence type="ECO:0000256" key="1">
    <source>
        <dbReference type="SAM" id="Phobius"/>
    </source>
</evidence>